<dbReference type="Pfam" id="PF00583">
    <property type="entry name" value="Acetyltransf_1"/>
    <property type="match status" value="1"/>
</dbReference>
<dbReference type="InterPro" id="IPR000182">
    <property type="entry name" value="GNAT_dom"/>
</dbReference>
<keyword evidence="1" id="KW-0808">Transferase</keyword>
<dbReference type="Gene3D" id="3.40.630.30">
    <property type="match status" value="1"/>
</dbReference>
<dbReference type="SUPFAM" id="SSF55729">
    <property type="entry name" value="Acyl-CoA N-acyltransferases (Nat)"/>
    <property type="match status" value="1"/>
</dbReference>
<gene>
    <name evidence="4" type="ORF">INF30_13480</name>
</gene>
<organism evidence="4 5">
    <name type="scientific">Claveliimonas monacensis</name>
    <dbReference type="NCBI Taxonomy" id="2779351"/>
    <lineage>
        <taxon>Bacteria</taxon>
        <taxon>Bacillati</taxon>
        <taxon>Bacillota</taxon>
        <taxon>Clostridia</taxon>
        <taxon>Lachnospirales</taxon>
        <taxon>Lachnospiraceae</taxon>
        <taxon>Claveliimonas</taxon>
    </lineage>
</organism>
<proteinExistence type="predicted"/>
<dbReference type="Proteomes" id="UP000758652">
    <property type="component" value="Unassembled WGS sequence"/>
</dbReference>
<sequence>MELRKAKREDLEQIMELIDNAKCFLRSQGVDQWQNGYPDKDCLEKDIEKEIGYLCMLDGRPAGYVCIDFNGEPAYNTLSGSWLSSQPYVVLHRLALSPSFRGRGLAASVFQAAEKMARSKDVHSFKVDTDSQNLIMRHILEKQGFVYCGTICFDNSEKIAFEKLLL</sequence>
<dbReference type="PANTHER" id="PTHR43877">
    <property type="entry name" value="AMINOALKYLPHOSPHONATE N-ACETYLTRANSFERASE-RELATED-RELATED"/>
    <property type="match status" value="1"/>
</dbReference>
<evidence type="ECO:0000313" key="4">
    <source>
        <dbReference type="EMBL" id="MBE5064263.1"/>
    </source>
</evidence>
<evidence type="ECO:0000313" key="5">
    <source>
        <dbReference type="Proteomes" id="UP000758652"/>
    </source>
</evidence>
<evidence type="ECO:0000256" key="1">
    <source>
        <dbReference type="ARBA" id="ARBA00022679"/>
    </source>
</evidence>
<dbReference type="CDD" id="cd04301">
    <property type="entry name" value="NAT_SF"/>
    <property type="match status" value="1"/>
</dbReference>
<comment type="caution">
    <text evidence="4">The sequence shown here is derived from an EMBL/GenBank/DDBJ whole genome shotgun (WGS) entry which is preliminary data.</text>
</comment>
<dbReference type="InterPro" id="IPR050832">
    <property type="entry name" value="Bact_Acetyltransf"/>
</dbReference>
<dbReference type="PROSITE" id="PS51186">
    <property type="entry name" value="GNAT"/>
    <property type="match status" value="1"/>
</dbReference>
<keyword evidence="5" id="KW-1185">Reference proteome</keyword>
<evidence type="ECO:0000256" key="2">
    <source>
        <dbReference type="ARBA" id="ARBA00023315"/>
    </source>
</evidence>
<dbReference type="RefSeq" id="WP_087173269.1">
    <property type="nucleotide sequence ID" value="NZ_JADCKL010000016.1"/>
</dbReference>
<dbReference type="EMBL" id="JADCKL010000016">
    <property type="protein sequence ID" value="MBE5064263.1"/>
    <property type="molecule type" value="Genomic_DNA"/>
</dbReference>
<evidence type="ECO:0000259" key="3">
    <source>
        <dbReference type="PROSITE" id="PS51186"/>
    </source>
</evidence>
<dbReference type="PANTHER" id="PTHR43877:SF2">
    <property type="entry name" value="AMINOALKYLPHOSPHONATE N-ACETYLTRANSFERASE-RELATED"/>
    <property type="match status" value="1"/>
</dbReference>
<accession>A0ABR9RMZ8</accession>
<dbReference type="InterPro" id="IPR016181">
    <property type="entry name" value="Acyl_CoA_acyltransferase"/>
</dbReference>
<keyword evidence="2" id="KW-0012">Acyltransferase</keyword>
<protein>
    <submittedName>
        <fullName evidence="4">GNAT family N-acetyltransferase</fullName>
    </submittedName>
</protein>
<feature type="domain" description="N-acetyltransferase" evidence="3">
    <location>
        <begin position="1"/>
        <end position="166"/>
    </location>
</feature>
<reference evidence="4 5" key="1">
    <citation type="submission" date="2020-10" db="EMBL/GenBank/DDBJ databases">
        <title>ChiBAC.</title>
        <authorList>
            <person name="Zenner C."/>
            <person name="Hitch T.C.A."/>
            <person name="Clavel T."/>
        </authorList>
    </citation>
    <scope>NUCLEOTIDE SEQUENCE [LARGE SCALE GENOMIC DNA]</scope>
    <source>
        <strain evidence="4 5">DSM 108991</strain>
    </source>
</reference>
<name>A0ABR9RMZ8_9FIRM</name>